<gene>
    <name evidence="1" type="ORF">UFOVP1615_46</name>
</gene>
<evidence type="ECO:0000313" key="1">
    <source>
        <dbReference type="EMBL" id="CAB4219576.1"/>
    </source>
</evidence>
<sequence length="149" mass="17369">MYIKHIDAYGNELGSYTSIKEASIRIGTNIDLLYTVIKHKLPLNDGSKLSRAQEPSSSRRAKQERIRKMITEHIKLETHPRFLAKKYEIVLPEVMRILYRRANEEKLNLAYSEWLTTGETVKAIAERHEVTLNTLSARINRTLRYKENA</sequence>
<proteinExistence type="predicted"/>
<accession>A0A6J5SX77</accession>
<name>A0A6J5SX77_9CAUD</name>
<reference evidence="1" key="1">
    <citation type="submission" date="2020-05" db="EMBL/GenBank/DDBJ databases">
        <authorList>
            <person name="Chiriac C."/>
            <person name="Salcher M."/>
            <person name="Ghai R."/>
            <person name="Kavagutti S V."/>
        </authorList>
    </citation>
    <scope>NUCLEOTIDE SEQUENCE</scope>
</reference>
<organism evidence="1">
    <name type="scientific">uncultured Caudovirales phage</name>
    <dbReference type="NCBI Taxonomy" id="2100421"/>
    <lineage>
        <taxon>Viruses</taxon>
        <taxon>Duplodnaviria</taxon>
        <taxon>Heunggongvirae</taxon>
        <taxon>Uroviricota</taxon>
        <taxon>Caudoviricetes</taxon>
        <taxon>Peduoviridae</taxon>
        <taxon>Maltschvirus</taxon>
        <taxon>Maltschvirus maltsch</taxon>
    </lineage>
</organism>
<dbReference type="EMBL" id="LR797481">
    <property type="protein sequence ID" value="CAB4219576.1"/>
    <property type="molecule type" value="Genomic_DNA"/>
</dbReference>
<protein>
    <submittedName>
        <fullName evidence="1">Uncharacterized protein</fullName>
    </submittedName>
</protein>